<comment type="caution">
    <text evidence="3">The sequence shown here is derived from an EMBL/GenBank/DDBJ whole genome shotgun (WGS) entry which is preliminary data.</text>
</comment>
<keyword evidence="1" id="KW-1133">Transmembrane helix</keyword>
<dbReference type="RefSeq" id="WP_183183737.1">
    <property type="nucleotide sequence ID" value="NZ_BMNP01000004.1"/>
</dbReference>
<feature type="domain" description="TadE-like" evidence="2">
    <location>
        <begin position="7"/>
        <end position="49"/>
    </location>
</feature>
<keyword evidence="1" id="KW-0472">Membrane</keyword>
<dbReference type="Proteomes" id="UP000559598">
    <property type="component" value="Unassembled WGS sequence"/>
</dbReference>
<dbReference type="InterPro" id="IPR012495">
    <property type="entry name" value="TadE-like_dom"/>
</dbReference>
<reference evidence="3 4" key="1">
    <citation type="submission" date="2020-08" db="EMBL/GenBank/DDBJ databases">
        <title>Genomic Encyclopedia of Type Strains, Phase IV (KMG-IV): sequencing the most valuable type-strain genomes for metagenomic binning, comparative biology and taxonomic classification.</title>
        <authorList>
            <person name="Goeker M."/>
        </authorList>
    </citation>
    <scope>NUCLEOTIDE SEQUENCE [LARGE SCALE GENOMIC DNA]</scope>
    <source>
        <strain evidence="3 4">DSM 17075</strain>
    </source>
</reference>
<accession>A0A840DP12</accession>
<keyword evidence="1" id="KW-0812">Transmembrane</keyword>
<dbReference type="EMBL" id="JACIDE010000006">
    <property type="protein sequence ID" value="MBB4073375.1"/>
    <property type="molecule type" value="Genomic_DNA"/>
</dbReference>
<protein>
    <submittedName>
        <fullName evidence="3">Flp pilus assembly protein TadG</fullName>
    </submittedName>
</protein>
<keyword evidence="4" id="KW-1185">Reference proteome</keyword>
<evidence type="ECO:0000313" key="4">
    <source>
        <dbReference type="Proteomes" id="UP000559598"/>
    </source>
</evidence>
<proteinExistence type="predicted"/>
<dbReference type="AlphaFoldDB" id="A0A840DP12"/>
<organism evidence="3 4">
    <name type="scientific">Anoxybacteroides voinovskiense</name>
    <dbReference type="NCBI Taxonomy" id="230470"/>
    <lineage>
        <taxon>Bacteria</taxon>
        <taxon>Bacillati</taxon>
        <taxon>Bacillota</taxon>
        <taxon>Bacilli</taxon>
        <taxon>Bacillales</taxon>
        <taxon>Anoxybacillaceae</taxon>
        <taxon>Anoxybacteroides</taxon>
    </lineage>
</organism>
<evidence type="ECO:0000259" key="2">
    <source>
        <dbReference type="Pfam" id="PF07811"/>
    </source>
</evidence>
<sequence length="127" mass="14305">MIRDENGQSLVEMALLLPVLLLLMVGMIDFGRVLYAYSYLHLAAQETVRLGGLGKNDREIVQFAKDYVRFGETAQLSVTISPPDTERHSGEYVTVTLEYPLKLYTPFLSEILPSPVKIQTNSTIRVE</sequence>
<name>A0A840DP12_9BACL</name>
<gene>
    <name evidence="3" type="ORF">GGR02_001137</name>
</gene>
<feature type="transmembrane region" description="Helical" evidence="1">
    <location>
        <begin position="15"/>
        <end position="35"/>
    </location>
</feature>
<evidence type="ECO:0000256" key="1">
    <source>
        <dbReference type="SAM" id="Phobius"/>
    </source>
</evidence>
<evidence type="ECO:0000313" key="3">
    <source>
        <dbReference type="EMBL" id="MBB4073375.1"/>
    </source>
</evidence>
<dbReference type="Pfam" id="PF07811">
    <property type="entry name" value="TadE"/>
    <property type="match status" value="1"/>
</dbReference>